<dbReference type="RefSeq" id="WP_006304418.1">
    <property type="nucleotide sequence ID" value="NZ_BAUP01000089.1"/>
</dbReference>
<dbReference type="GO" id="GO:0008033">
    <property type="term" value="P:tRNA processing"/>
    <property type="evidence" value="ECO:0007669"/>
    <property type="project" value="UniProtKB-KW"/>
</dbReference>
<keyword evidence="6" id="KW-0812">Transmembrane</keyword>
<keyword evidence="2" id="KW-0540">Nuclease</keyword>
<name>A0A023DZA6_9PROT</name>
<gene>
    <name evidence="7" type="ORF">HE1_00713</name>
</gene>
<dbReference type="InterPro" id="IPR020568">
    <property type="entry name" value="Ribosomal_Su5_D2-typ_SF"/>
</dbReference>
<keyword evidence="1" id="KW-0819">tRNA processing</keyword>
<dbReference type="InterPro" id="IPR014721">
    <property type="entry name" value="Ribsml_uS5_D2-typ_fold_subgr"/>
</dbReference>
<dbReference type="AlphaFoldDB" id="A0A023DZA6"/>
<keyword evidence="6" id="KW-1133">Transmembrane helix</keyword>
<keyword evidence="6" id="KW-0472">Membrane</keyword>
<accession>A0A023DZA6</accession>
<evidence type="ECO:0000256" key="2">
    <source>
        <dbReference type="ARBA" id="ARBA00022722"/>
    </source>
</evidence>
<proteinExistence type="predicted"/>
<evidence type="ECO:0000256" key="3">
    <source>
        <dbReference type="ARBA" id="ARBA00022759"/>
    </source>
</evidence>
<evidence type="ECO:0000256" key="4">
    <source>
        <dbReference type="ARBA" id="ARBA00022801"/>
    </source>
</evidence>
<keyword evidence="3" id="KW-0255">Endonuclease</keyword>
<evidence type="ECO:0000256" key="5">
    <source>
        <dbReference type="ARBA" id="ARBA00022884"/>
    </source>
</evidence>
<dbReference type="Gene3D" id="3.30.230.10">
    <property type="match status" value="1"/>
</dbReference>
<keyword evidence="8" id="KW-1185">Reference proteome</keyword>
<comment type="caution">
    <text evidence="7">The sequence shown here is derived from an EMBL/GenBank/DDBJ whole genome shotgun (WGS) entry which is preliminary data.</text>
</comment>
<organism evidence="7 8">
    <name type="scientific">Holospora elegans E1</name>
    <dbReference type="NCBI Taxonomy" id="1427503"/>
    <lineage>
        <taxon>Bacteria</taxon>
        <taxon>Pseudomonadati</taxon>
        <taxon>Pseudomonadota</taxon>
        <taxon>Alphaproteobacteria</taxon>
        <taxon>Holosporales</taxon>
        <taxon>Holosporaceae</taxon>
        <taxon>Holospora</taxon>
    </lineage>
</organism>
<dbReference type="SUPFAM" id="SSF54211">
    <property type="entry name" value="Ribosomal protein S5 domain 2-like"/>
    <property type="match status" value="1"/>
</dbReference>
<dbReference type="GO" id="GO:0000049">
    <property type="term" value="F:tRNA binding"/>
    <property type="evidence" value="ECO:0007669"/>
    <property type="project" value="InterPro"/>
</dbReference>
<dbReference type="Proteomes" id="UP000024842">
    <property type="component" value="Unassembled WGS sequence"/>
</dbReference>
<evidence type="ECO:0000313" key="7">
    <source>
        <dbReference type="EMBL" id="GAJ46380.1"/>
    </source>
</evidence>
<dbReference type="InterPro" id="IPR000100">
    <property type="entry name" value="RNase_P"/>
</dbReference>
<feature type="transmembrane region" description="Helical" evidence="6">
    <location>
        <begin position="70"/>
        <end position="93"/>
    </location>
</feature>
<dbReference type="EMBL" id="BAUP01000089">
    <property type="protein sequence ID" value="GAJ46380.1"/>
    <property type="molecule type" value="Genomic_DNA"/>
</dbReference>
<evidence type="ECO:0000313" key="8">
    <source>
        <dbReference type="Proteomes" id="UP000024842"/>
    </source>
</evidence>
<protein>
    <submittedName>
        <fullName evidence="7">Ribonuclease P protein component</fullName>
    </submittedName>
</protein>
<sequence length="131" mass="15469">MEFQRLSKKSSVLFRNKAYVKKFDLERDFGIVFRWIPWAEEALRFSVVIAKCAKCSSVMRNAIKRRIRHCFFLIFPYVTVPVGVVCVVKNRFIMDLSFSDLLSLFEDFVRNLKITYLQRQCDNNKVGKENG</sequence>
<keyword evidence="4" id="KW-0378">Hydrolase</keyword>
<evidence type="ECO:0000256" key="1">
    <source>
        <dbReference type="ARBA" id="ARBA00022694"/>
    </source>
</evidence>
<dbReference type="Pfam" id="PF00825">
    <property type="entry name" value="Ribonuclease_P"/>
    <property type="match status" value="1"/>
</dbReference>
<keyword evidence="5" id="KW-0694">RNA-binding</keyword>
<reference evidence="7 8" key="1">
    <citation type="journal article" date="2014" name="FEMS Microbiol. Lett.">
        <title>Draft genome sequences of three Holospora species (Holospora obtusa, Holospora undulata, and Holospora elegans), endonuclear symbiotic bacteria of the ciliate Paramecium caudatum.</title>
        <authorList>
            <person name="Dohra H."/>
            <person name="Tanaka K."/>
            <person name="Suzuki T."/>
            <person name="Fujishima M."/>
            <person name="Suzuki H."/>
        </authorList>
    </citation>
    <scope>NUCLEOTIDE SEQUENCE [LARGE SCALE GENOMIC DNA]</scope>
    <source>
        <strain evidence="7 8">E1</strain>
    </source>
</reference>
<dbReference type="STRING" id="1427503.HE1_00713"/>
<dbReference type="GO" id="GO:0004526">
    <property type="term" value="F:ribonuclease P activity"/>
    <property type="evidence" value="ECO:0007669"/>
    <property type="project" value="InterPro"/>
</dbReference>
<evidence type="ECO:0000256" key="6">
    <source>
        <dbReference type="SAM" id="Phobius"/>
    </source>
</evidence>